<keyword evidence="1" id="KW-0227">DNA damage</keyword>
<dbReference type="PRINTS" id="PR01839">
    <property type="entry name" value="RAD23PROTEIN"/>
</dbReference>
<dbReference type="GO" id="GO:0070628">
    <property type="term" value="F:proteasome binding"/>
    <property type="evidence" value="ECO:0007669"/>
    <property type="project" value="TreeGrafter"/>
</dbReference>
<accession>A0A7S3NAN9</accession>
<dbReference type="PANTHER" id="PTHR10621">
    <property type="entry name" value="UV EXCISION REPAIR PROTEIN RAD23"/>
    <property type="match status" value="1"/>
</dbReference>
<evidence type="ECO:0000256" key="2">
    <source>
        <dbReference type="SAM" id="MobiDB-lite"/>
    </source>
</evidence>
<comment type="similarity">
    <text evidence="1">Belongs to the RAD23 family.</text>
</comment>
<dbReference type="PANTHER" id="PTHR10621:SF0">
    <property type="entry name" value="UV EXCISION REPAIR PROTEIN RAD23"/>
    <property type="match status" value="1"/>
</dbReference>
<name>A0A7S3NAN9_9SPIT</name>
<proteinExistence type="inferred from homology"/>
<comment type="subcellular location">
    <subcellularLocation>
        <location evidence="1">Nucleus</location>
    </subcellularLocation>
    <subcellularLocation>
        <location evidence="1">Cytoplasm</location>
    </subcellularLocation>
</comment>
<dbReference type="InterPro" id="IPR015360">
    <property type="entry name" value="XPC-bd"/>
</dbReference>
<feature type="region of interest" description="Disordered" evidence="2">
    <location>
        <begin position="139"/>
        <end position="159"/>
    </location>
</feature>
<dbReference type="InterPro" id="IPR015940">
    <property type="entry name" value="UBA"/>
</dbReference>
<dbReference type="GO" id="GO:0003684">
    <property type="term" value="F:damaged DNA binding"/>
    <property type="evidence" value="ECO:0007669"/>
    <property type="project" value="UniProtKB-UniRule"/>
</dbReference>
<dbReference type="Pfam" id="PF00627">
    <property type="entry name" value="UBA"/>
    <property type="match status" value="1"/>
</dbReference>
<dbReference type="GO" id="GO:0043130">
    <property type="term" value="F:ubiquitin binding"/>
    <property type="evidence" value="ECO:0007669"/>
    <property type="project" value="UniProtKB-UniRule"/>
</dbReference>
<sequence length="269" mass="29622">MSDEKLVEDYHLKEGDFIVIMVAKPKVKKTSQPAPVTISVENRPDEPSHGGEIVLSSELNNPVATPILPSPLLNFQAQPQQPARAPAQTAVSEEAIANMVREIQNMGFPKSECERALQAADYNPDRAVDFLLNGFPESYADDDNLQDDGLEDNGNPGISPDLGDNPFAFLQNSPMFEQLRERLINNPQFFQTFMNQLAQAQPQLHQAISANPQAFLQLLLNEEGEGENGEADDPGLIDVTQEEKDAIDRLTALGFPSHRAIEAFLACDK</sequence>
<dbReference type="GO" id="GO:0005829">
    <property type="term" value="C:cytosol"/>
    <property type="evidence" value="ECO:0007669"/>
    <property type="project" value="TreeGrafter"/>
</dbReference>
<evidence type="ECO:0000256" key="1">
    <source>
        <dbReference type="RuleBase" id="RU367049"/>
    </source>
</evidence>
<feature type="domain" description="UBA" evidence="3">
    <location>
        <begin position="90"/>
        <end position="134"/>
    </location>
</feature>
<dbReference type="GO" id="GO:0043161">
    <property type="term" value="P:proteasome-mediated ubiquitin-dependent protein catabolic process"/>
    <property type="evidence" value="ECO:0007669"/>
    <property type="project" value="UniProtKB-UniRule"/>
</dbReference>
<dbReference type="InterPro" id="IPR036353">
    <property type="entry name" value="XPC-bd_sf"/>
</dbReference>
<dbReference type="Gene3D" id="1.10.10.540">
    <property type="entry name" value="XPC-binding domain"/>
    <property type="match status" value="1"/>
</dbReference>
<dbReference type="SUPFAM" id="SSF46934">
    <property type="entry name" value="UBA-like"/>
    <property type="match status" value="2"/>
</dbReference>
<evidence type="ECO:0000259" key="3">
    <source>
        <dbReference type="PROSITE" id="PS50030"/>
    </source>
</evidence>
<dbReference type="Pfam" id="PF09280">
    <property type="entry name" value="XPC-binding"/>
    <property type="match status" value="1"/>
</dbReference>
<gene>
    <name evidence="4" type="ORF">EHAR0213_LOCUS7063</name>
</gene>
<keyword evidence="1" id="KW-0963">Cytoplasm</keyword>
<reference evidence="4" key="1">
    <citation type="submission" date="2021-01" db="EMBL/GenBank/DDBJ databases">
        <authorList>
            <person name="Corre E."/>
            <person name="Pelletier E."/>
            <person name="Niang G."/>
            <person name="Scheremetjew M."/>
            <person name="Finn R."/>
            <person name="Kale V."/>
            <person name="Holt S."/>
            <person name="Cochrane G."/>
            <person name="Meng A."/>
            <person name="Brown T."/>
            <person name="Cohen L."/>
        </authorList>
    </citation>
    <scope>NUCLEOTIDE SEQUENCE</scope>
    <source>
        <strain evidence="4">FSP1.4</strain>
    </source>
</reference>
<evidence type="ECO:0000313" key="4">
    <source>
        <dbReference type="EMBL" id="CAE0348152.1"/>
    </source>
</evidence>
<feature type="compositionally biased region" description="Acidic residues" evidence="2">
    <location>
        <begin position="139"/>
        <end position="151"/>
    </location>
</feature>
<dbReference type="SUPFAM" id="SSF101238">
    <property type="entry name" value="XPC-binding domain"/>
    <property type="match status" value="1"/>
</dbReference>
<comment type="function">
    <text evidence="1">Multiubiquitin chain receptor involved in modulation of proteasomal degradation. Involved in nucleotide excision repair.</text>
</comment>
<keyword evidence="1" id="KW-0539">Nucleus</keyword>
<dbReference type="PROSITE" id="PS50030">
    <property type="entry name" value="UBA"/>
    <property type="match status" value="1"/>
</dbReference>
<dbReference type="AlphaFoldDB" id="A0A7S3NAN9"/>
<dbReference type="InterPro" id="IPR009060">
    <property type="entry name" value="UBA-like_sf"/>
</dbReference>
<dbReference type="GO" id="GO:0006289">
    <property type="term" value="P:nucleotide-excision repair"/>
    <property type="evidence" value="ECO:0007669"/>
    <property type="project" value="UniProtKB-UniRule"/>
</dbReference>
<dbReference type="InterPro" id="IPR004806">
    <property type="entry name" value="Rad23"/>
</dbReference>
<dbReference type="FunFam" id="1.10.8.10:FF:000003">
    <property type="entry name" value="UV excision repair protein RAD23 homolog"/>
    <property type="match status" value="1"/>
</dbReference>
<keyword evidence="1" id="KW-0234">DNA repair</keyword>
<dbReference type="GO" id="GO:0031593">
    <property type="term" value="F:polyubiquitin modification-dependent protein binding"/>
    <property type="evidence" value="ECO:0007669"/>
    <property type="project" value="UniProtKB-UniRule"/>
</dbReference>
<dbReference type="Gene3D" id="1.10.8.10">
    <property type="entry name" value="DNA helicase RuvA subunit, C-terminal domain"/>
    <property type="match status" value="2"/>
</dbReference>
<protein>
    <recommendedName>
        <fullName evidence="1">UV excision repair protein RAD23</fullName>
    </recommendedName>
</protein>
<dbReference type="EMBL" id="HBII01016711">
    <property type="protein sequence ID" value="CAE0348152.1"/>
    <property type="molecule type" value="Transcribed_RNA"/>
</dbReference>
<organism evidence="4">
    <name type="scientific">Euplotes harpa</name>
    <dbReference type="NCBI Taxonomy" id="151035"/>
    <lineage>
        <taxon>Eukaryota</taxon>
        <taxon>Sar</taxon>
        <taxon>Alveolata</taxon>
        <taxon>Ciliophora</taxon>
        <taxon>Intramacronucleata</taxon>
        <taxon>Spirotrichea</taxon>
        <taxon>Hypotrichia</taxon>
        <taxon>Euplotida</taxon>
        <taxon>Euplotidae</taxon>
        <taxon>Euplotes</taxon>
    </lineage>
</organism>
<dbReference type="CDD" id="cd14281">
    <property type="entry name" value="UBA2_Rad23_like"/>
    <property type="match status" value="1"/>
</dbReference>
<dbReference type="SMART" id="SM00165">
    <property type="entry name" value="UBA"/>
    <property type="match status" value="1"/>
</dbReference>
<dbReference type="GO" id="GO:0005654">
    <property type="term" value="C:nucleoplasm"/>
    <property type="evidence" value="ECO:0007669"/>
    <property type="project" value="TreeGrafter"/>
</dbReference>